<dbReference type="EMBL" id="FNGM01000010">
    <property type="protein sequence ID" value="SDM21533.1"/>
    <property type="molecule type" value="Genomic_DNA"/>
</dbReference>
<keyword evidence="1" id="KW-1133">Transmembrane helix</keyword>
<dbReference type="InterPro" id="IPR021338">
    <property type="entry name" value="DUF2953"/>
</dbReference>
<dbReference type="Pfam" id="PF11167">
    <property type="entry name" value="DUF2953"/>
    <property type="match status" value="1"/>
</dbReference>
<evidence type="ECO:0000256" key="1">
    <source>
        <dbReference type="SAM" id="Phobius"/>
    </source>
</evidence>
<name>A0A1G9RE93_9BACL</name>
<reference evidence="2 3" key="1">
    <citation type="submission" date="2016-10" db="EMBL/GenBank/DDBJ databases">
        <authorList>
            <person name="de Groot N.N."/>
        </authorList>
    </citation>
    <scope>NUCLEOTIDE SEQUENCE [LARGE SCALE GENOMIC DNA]</scope>
    <source>
        <strain evidence="2 3">CGMCC 1.10239</strain>
    </source>
</reference>
<feature type="transmembrane region" description="Helical" evidence="1">
    <location>
        <begin position="32"/>
        <end position="61"/>
    </location>
</feature>
<gene>
    <name evidence="2" type="ORF">SAMN05216191_11075</name>
</gene>
<protein>
    <recommendedName>
        <fullName evidence="4">DUF2953 domain-containing protein</fullName>
    </recommendedName>
</protein>
<proteinExistence type="predicted"/>
<keyword evidence="1" id="KW-0812">Transmembrane</keyword>
<accession>A0A1G9RE93</accession>
<sequence length="272" mass="30717">MGLFCLSAEFFPALNAILIHRLLIMGCMEVTFVTLWLAIPLALLLLMIVVLLVILTSYIHFHFRVCRLGKDDRIELDLRALFGLVKFHYELPALVFQGIEKGIKVKLEESGLAPVRTDQDLEEQIDKQSVADWLKNIRIAVKATHGLNKWLKDTMSHVEITKLDWSTDFSMGDAAYTATAAGAFWGLKWTLAGWISRFVRLKKSPRMFVAPVFSDEISFSTEAVCVGKLSMGYAFYSGLRLLRRASKVQGGLRHWKALLSRNPTVSPQKEAD</sequence>
<keyword evidence="1" id="KW-0472">Membrane</keyword>
<organism evidence="2 3">
    <name type="scientific">Paenibacillus jilunlii</name>
    <dbReference type="NCBI Taxonomy" id="682956"/>
    <lineage>
        <taxon>Bacteria</taxon>
        <taxon>Bacillati</taxon>
        <taxon>Bacillota</taxon>
        <taxon>Bacilli</taxon>
        <taxon>Bacillales</taxon>
        <taxon>Paenibacillaceae</taxon>
        <taxon>Paenibacillus</taxon>
    </lineage>
</organism>
<evidence type="ECO:0008006" key="4">
    <source>
        <dbReference type="Google" id="ProtNLM"/>
    </source>
</evidence>
<dbReference type="Proteomes" id="UP000182783">
    <property type="component" value="Unassembled WGS sequence"/>
</dbReference>
<dbReference type="AlphaFoldDB" id="A0A1G9RE93"/>
<evidence type="ECO:0000313" key="2">
    <source>
        <dbReference type="EMBL" id="SDM21533.1"/>
    </source>
</evidence>
<evidence type="ECO:0000313" key="3">
    <source>
        <dbReference type="Proteomes" id="UP000182783"/>
    </source>
</evidence>